<sequence>MLKRTVRCLAPAGGDSTTPVKLLGFVPGRLTRATKKKKTFREMNKSPAPDEELTRFLKTSLNAYPINVVVRNKARALSYHLKRLVSDIEEIQDTAPDEDPNDLPLLIDYKVIDATRNKPLHRAFCRQYPQMQGVEDSSIVVVSFTKEGLDTDTSFISSFQKKYEDAFGVSGCIVNTHTYPYLRDLSRSKNGGVGENMYNIAALGLVKVHKQDDGSLVLTRGGSRGDDA</sequence>
<name>A0A1E3NFT9_9ASCO</name>
<evidence type="ECO:0000313" key="1">
    <source>
        <dbReference type="EMBL" id="ODQ44213.1"/>
    </source>
</evidence>
<dbReference type="OrthoDB" id="3997502at2759"/>
<dbReference type="Proteomes" id="UP000094455">
    <property type="component" value="Unassembled WGS sequence"/>
</dbReference>
<keyword evidence="2" id="KW-1185">Reference proteome</keyword>
<organism evidence="1 2">
    <name type="scientific">Pichia membranifaciens NRRL Y-2026</name>
    <dbReference type="NCBI Taxonomy" id="763406"/>
    <lineage>
        <taxon>Eukaryota</taxon>
        <taxon>Fungi</taxon>
        <taxon>Dikarya</taxon>
        <taxon>Ascomycota</taxon>
        <taxon>Saccharomycotina</taxon>
        <taxon>Pichiomycetes</taxon>
        <taxon>Pichiales</taxon>
        <taxon>Pichiaceae</taxon>
        <taxon>Pichia</taxon>
    </lineage>
</organism>
<protein>
    <submittedName>
        <fullName evidence="1">Uncharacterized protein</fullName>
    </submittedName>
</protein>
<evidence type="ECO:0000313" key="2">
    <source>
        <dbReference type="Proteomes" id="UP000094455"/>
    </source>
</evidence>
<dbReference type="RefSeq" id="XP_019015326.1">
    <property type="nucleotide sequence ID" value="XM_019160108.1"/>
</dbReference>
<dbReference type="AlphaFoldDB" id="A0A1E3NFT9"/>
<dbReference type="EMBL" id="KV454008">
    <property type="protein sequence ID" value="ODQ44213.1"/>
    <property type="molecule type" value="Genomic_DNA"/>
</dbReference>
<reference evidence="1 2" key="1">
    <citation type="journal article" date="2016" name="Proc. Natl. Acad. Sci. U.S.A.">
        <title>Comparative genomics of biotechnologically important yeasts.</title>
        <authorList>
            <person name="Riley R."/>
            <person name="Haridas S."/>
            <person name="Wolfe K.H."/>
            <person name="Lopes M.R."/>
            <person name="Hittinger C.T."/>
            <person name="Goeker M."/>
            <person name="Salamov A.A."/>
            <person name="Wisecaver J.H."/>
            <person name="Long T.M."/>
            <person name="Calvey C.H."/>
            <person name="Aerts A.L."/>
            <person name="Barry K.W."/>
            <person name="Choi C."/>
            <person name="Clum A."/>
            <person name="Coughlan A.Y."/>
            <person name="Deshpande S."/>
            <person name="Douglass A.P."/>
            <person name="Hanson S.J."/>
            <person name="Klenk H.-P."/>
            <person name="LaButti K.M."/>
            <person name="Lapidus A."/>
            <person name="Lindquist E.A."/>
            <person name="Lipzen A.M."/>
            <person name="Meier-Kolthoff J.P."/>
            <person name="Ohm R.A."/>
            <person name="Otillar R.P."/>
            <person name="Pangilinan J.L."/>
            <person name="Peng Y."/>
            <person name="Rokas A."/>
            <person name="Rosa C.A."/>
            <person name="Scheuner C."/>
            <person name="Sibirny A.A."/>
            <person name="Slot J.C."/>
            <person name="Stielow J.B."/>
            <person name="Sun H."/>
            <person name="Kurtzman C.P."/>
            <person name="Blackwell M."/>
            <person name="Grigoriev I.V."/>
            <person name="Jeffries T.W."/>
        </authorList>
    </citation>
    <scope>NUCLEOTIDE SEQUENCE [LARGE SCALE GENOMIC DNA]</scope>
    <source>
        <strain evidence="1 2">NRRL Y-2026</strain>
    </source>
</reference>
<accession>A0A1E3NFT9</accession>
<gene>
    <name evidence="1" type="ORF">PICMEDRAFT_13764</name>
</gene>
<proteinExistence type="predicted"/>
<dbReference type="GeneID" id="30176795"/>